<dbReference type="EMBL" id="CP063849">
    <property type="protein sequence ID" value="QOY89223.1"/>
    <property type="molecule type" value="Genomic_DNA"/>
</dbReference>
<dbReference type="PANTHER" id="PTHR43877">
    <property type="entry name" value="AMINOALKYLPHOSPHONATE N-ACETYLTRANSFERASE-RELATED-RELATED"/>
    <property type="match status" value="1"/>
</dbReference>
<reference evidence="4 5" key="1">
    <citation type="submission" date="2020-10" db="EMBL/GenBank/DDBJ databases">
        <title>Complete genome sequence of Paludibaculum fermentans P105T, a facultatively anaerobic acidobacterium capable of dissimilatory Fe(III) reduction.</title>
        <authorList>
            <person name="Dedysh S.N."/>
            <person name="Beletsky A.V."/>
            <person name="Kulichevskaya I.S."/>
            <person name="Mardanov A.V."/>
            <person name="Ravin N.V."/>
        </authorList>
    </citation>
    <scope>NUCLEOTIDE SEQUENCE [LARGE SCALE GENOMIC DNA]</scope>
    <source>
        <strain evidence="4 5">P105</strain>
    </source>
</reference>
<dbReference type="KEGG" id="pfer:IRI77_04495"/>
<keyword evidence="1 4" id="KW-0808">Transferase</keyword>
<dbReference type="InterPro" id="IPR016181">
    <property type="entry name" value="Acyl_CoA_acyltransferase"/>
</dbReference>
<dbReference type="Proteomes" id="UP000593892">
    <property type="component" value="Chromosome"/>
</dbReference>
<organism evidence="4 5">
    <name type="scientific">Paludibaculum fermentans</name>
    <dbReference type="NCBI Taxonomy" id="1473598"/>
    <lineage>
        <taxon>Bacteria</taxon>
        <taxon>Pseudomonadati</taxon>
        <taxon>Acidobacteriota</taxon>
        <taxon>Terriglobia</taxon>
        <taxon>Bryobacterales</taxon>
        <taxon>Bryobacteraceae</taxon>
        <taxon>Paludibaculum</taxon>
    </lineage>
</organism>
<evidence type="ECO:0000313" key="5">
    <source>
        <dbReference type="Proteomes" id="UP000593892"/>
    </source>
</evidence>
<dbReference type="InterPro" id="IPR000182">
    <property type="entry name" value="GNAT_dom"/>
</dbReference>
<dbReference type="PROSITE" id="PS51186">
    <property type="entry name" value="GNAT"/>
    <property type="match status" value="1"/>
</dbReference>
<feature type="domain" description="N-acetyltransferase" evidence="3">
    <location>
        <begin position="3"/>
        <end position="158"/>
    </location>
</feature>
<evidence type="ECO:0000259" key="3">
    <source>
        <dbReference type="PROSITE" id="PS51186"/>
    </source>
</evidence>
<keyword evidence="2" id="KW-0012">Acyltransferase</keyword>
<protein>
    <submittedName>
        <fullName evidence="4">GNAT family N-acetyltransferase</fullName>
    </submittedName>
</protein>
<evidence type="ECO:0000313" key="4">
    <source>
        <dbReference type="EMBL" id="QOY89223.1"/>
    </source>
</evidence>
<dbReference type="InterPro" id="IPR050832">
    <property type="entry name" value="Bact_Acetyltransf"/>
</dbReference>
<dbReference type="PANTHER" id="PTHR43877:SF1">
    <property type="entry name" value="ACETYLTRANSFERASE"/>
    <property type="match status" value="1"/>
</dbReference>
<accession>A0A7S7NSW1</accession>
<proteinExistence type="predicted"/>
<name>A0A7S7NSW1_PALFE</name>
<sequence length="158" mass="17553">MEYTIRPVAASELELVLRHRIGMFRQMGYESEAELARIRGLSEPFFAAALSNGTYKAWVAVDESGAAAAGTGVLLLPYQPGPNDTRAERAFIINVYTEPQHRRQGLARKLMGVAVDWCREAGFAIVSLHASNEGRPLYESLGFQATNEMRLPLRKDRA</sequence>
<dbReference type="RefSeq" id="WP_194450885.1">
    <property type="nucleotide sequence ID" value="NZ_CP063849.1"/>
</dbReference>
<dbReference type="CDD" id="cd04301">
    <property type="entry name" value="NAT_SF"/>
    <property type="match status" value="1"/>
</dbReference>
<dbReference type="AlphaFoldDB" id="A0A7S7NSW1"/>
<dbReference type="Gene3D" id="3.40.630.30">
    <property type="match status" value="1"/>
</dbReference>
<dbReference type="SUPFAM" id="SSF55729">
    <property type="entry name" value="Acyl-CoA N-acyltransferases (Nat)"/>
    <property type="match status" value="1"/>
</dbReference>
<evidence type="ECO:0000256" key="1">
    <source>
        <dbReference type="ARBA" id="ARBA00022679"/>
    </source>
</evidence>
<dbReference type="Pfam" id="PF00583">
    <property type="entry name" value="Acetyltransf_1"/>
    <property type="match status" value="1"/>
</dbReference>
<gene>
    <name evidence="4" type="ORF">IRI77_04495</name>
</gene>
<keyword evidence="5" id="KW-1185">Reference proteome</keyword>
<dbReference type="GO" id="GO:0016747">
    <property type="term" value="F:acyltransferase activity, transferring groups other than amino-acyl groups"/>
    <property type="evidence" value="ECO:0007669"/>
    <property type="project" value="InterPro"/>
</dbReference>
<evidence type="ECO:0000256" key="2">
    <source>
        <dbReference type="ARBA" id="ARBA00023315"/>
    </source>
</evidence>